<keyword evidence="12" id="KW-0779">Telomere</keyword>
<dbReference type="AlphaFoldDB" id="A0A1U7LWM6"/>
<comment type="similarity">
    <text evidence="3">Belongs to the ku80 family.</text>
</comment>
<evidence type="ECO:0000256" key="17">
    <source>
        <dbReference type="ARBA" id="ARBA00031847"/>
    </source>
</evidence>
<keyword evidence="8" id="KW-0227">DNA damage</keyword>
<keyword evidence="14" id="KW-0233">DNA recombination</keyword>
<evidence type="ECO:0000256" key="8">
    <source>
        <dbReference type="ARBA" id="ARBA00022763"/>
    </source>
</evidence>
<comment type="caution">
    <text evidence="19">The sequence shown here is derived from an EMBL/GenBank/DDBJ whole genome shotgun (WGS) entry which is preliminary data.</text>
</comment>
<dbReference type="Pfam" id="PF08785">
    <property type="entry name" value="Ku_PK_bind"/>
    <property type="match status" value="1"/>
</dbReference>
<organism evidence="19 20">
    <name type="scientific">Neolecta irregularis (strain DAH-3)</name>
    <dbReference type="NCBI Taxonomy" id="1198029"/>
    <lineage>
        <taxon>Eukaryota</taxon>
        <taxon>Fungi</taxon>
        <taxon>Dikarya</taxon>
        <taxon>Ascomycota</taxon>
        <taxon>Taphrinomycotina</taxon>
        <taxon>Neolectales</taxon>
        <taxon>Neolectaceae</taxon>
        <taxon>Neolecta</taxon>
    </lineage>
</organism>
<keyword evidence="15" id="KW-0234">DNA repair</keyword>
<evidence type="ECO:0000256" key="16">
    <source>
        <dbReference type="ARBA" id="ARBA00023242"/>
    </source>
</evidence>
<reference evidence="19 20" key="1">
    <citation type="submission" date="2016-04" db="EMBL/GenBank/DDBJ databases">
        <title>Evolutionary innovation and constraint leading to complex multicellularity in the Ascomycota.</title>
        <authorList>
            <person name="Cisse O."/>
            <person name="Nguyen A."/>
            <person name="Hewitt D.A."/>
            <person name="Jedd G."/>
            <person name="Stajich J.E."/>
        </authorList>
    </citation>
    <scope>NUCLEOTIDE SEQUENCE [LARGE SCALE GENOMIC DNA]</scope>
    <source>
        <strain evidence="19 20">DAH-3</strain>
    </source>
</reference>
<dbReference type="GO" id="GO:0042162">
    <property type="term" value="F:telomeric DNA binding"/>
    <property type="evidence" value="ECO:0007669"/>
    <property type="project" value="InterPro"/>
</dbReference>
<dbReference type="GO" id="GO:0000781">
    <property type="term" value="C:chromosome, telomeric region"/>
    <property type="evidence" value="ECO:0007669"/>
    <property type="project" value="UniProtKB-SubCell"/>
</dbReference>
<dbReference type="PANTHER" id="PTHR12604">
    <property type="entry name" value="KU AUTOANTIGEN DNA HELICASE"/>
    <property type="match status" value="1"/>
</dbReference>
<dbReference type="GO" id="GO:0006310">
    <property type="term" value="P:DNA recombination"/>
    <property type="evidence" value="ECO:0007669"/>
    <property type="project" value="UniProtKB-KW"/>
</dbReference>
<dbReference type="Gene3D" id="1.10.1600.10">
    <property type="match status" value="1"/>
</dbReference>
<dbReference type="OrthoDB" id="30826at2759"/>
<keyword evidence="13" id="KW-0238">DNA-binding</keyword>
<dbReference type="Gene3D" id="2.40.290.10">
    <property type="match status" value="1"/>
</dbReference>
<keyword evidence="9" id="KW-0378">Hydrolase</keyword>
<dbReference type="STRING" id="1198029.A0A1U7LWM6"/>
<dbReference type="InterPro" id="IPR006164">
    <property type="entry name" value="DNA_bd_Ku70/Ku80"/>
</dbReference>
<dbReference type="GO" id="GO:0043564">
    <property type="term" value="C:Ku70:Ku80 complex"/>
    <property type="evidence" value="ECO:0007669"/>
    <property type="project" value="InterPro"/>
</dbReference>
<evidence type="ECO:0000256" key="15">
    <source>
        <dbReference type="ARBA" id="ARBA00023204"/>
    </source>
</evidence>
<dbReference type="Gene3D" id="3.40.50.410">
    <property type="entry name" value="von Willebrand factor, type A domain"/>
    <property type="match status" value="1"/>
</dbReference>
<keyword evidence="16" id="KW-0539">Nucleus</keyword>
<evidence type="ECO:0000256" key="11">
    <source>
        <dbReference type="ARBA" id="ARBA00022840"/>
    </source>
</evidence>
<dbReference type="SUPFAM" id="SSF100939">
    <property type="entry name" value="SPOC domain-like"/>
    <property type="match status" value="1"/>
</dbReference>
<evidence type="ECO:0000313" key="20">
    <source>
        <dbReference type="Proteomes" id="UP000186594"/>
    </source>
</evidence>
<name>A0A1U7LWM6_NEOID</name>
<dbReference type="Gene3D" id="1.25.40.240">
    <property type="entry name" value="Ku, C-terminal domain"/>
    <property type="match status" value="1"/>
</dbReference>
<keyword evidence="10 19" id="KW-0347">Helicase</keyword>
<dbReference type="EMBL" id="LXFE01000129">
    <property type="protein sequence ID" value="OLL26973.1"/>
    <property type="molecule type" value="Genomic_DNA"/>
</dbReference>
<dbReference type="FunFam" id="1.10.1600.10:FF:000002">
    <property type="entry name" value="X-ray repair cross-complementing protein 5"/>
    <property type="match status" value="1"/>
</dbReference>
<dbReference type="GO" id="GO:0003684">
    <property type="term" value="F:damaged DNA binding"/>
    <property type="evidence" value="ECO:0007669"/>
    <property type="project" value="InterPro"/>
</dbReference>
<dbReference type="SUPFAM" id="SSF53300">
    <property type="entry name" value="vWA-like"/>
    <property type="match status" value="1"/>
</dbReference>
<evidence type="ECO:0000256" key="5">
    <source>
        <dbReference type="ARBA" id="ARBA00021792"/>
    </source>
</evidence>
<dbReference type="InterPro" id="IPR016194">
    <property type="entry name" value="SPOC-like_C_dom_sf"/>
</dbReference>
<evidence type="ECO:0000256" key="7">
    <source>
        <dbReference type="ARBA" id="ARBA00022741"/>
    </source>
</evidence>
<dbReference type="GO" id="GO:0003690">
    <property type="term" value="F:double-stranded DNA binding"/>
    <property type="evidence" value="ECO:0007669"/>
    <property type="project" value="TreeGrafter"/>
</dbReference>
<evidence type="ECO:0000256" key="13">
    <source>
        <dbReference type="ARBA" id="ARBA00023125"/>
    </source>
</evidence>
<evidence type="ECO:0000256" key="4">
    <source>
        <dbReference type="ARBA" id="ARBA00012551"/>
    </source>
</evidence>
<evidence type="ECO:0000256" key="3">
    <source>
        <dbReference type="ARBA" id="ARBA00007726"/>
    </source>
</evidence>
<dbReference type="InterPro" id="IPR036494">
    <property type="entry name" value="Ku_C_sf"/>
</dbReference>
<dbReference type="CDD" id="cd00873">
    <property type="entry name" value="KU80"/>
    <property type="match status" value="1"/>
</dbReference>
<dbReference type="GO" id="GO:0006303">
    <property type="term" value="P:double-strand break repair via nonhomologous end joining"/>
    <property type="evidence" value="ECO:0007669"/>
    <property type="project" value="InterPro"/>
</dbReference>
<accession>A0A1U7LWM6</accession>
<dbReference type="GO" id="GO:0005524">
    <property type="term" value="F:ATP binding"/>
    <property type="evidence" value="ECO:0007669"/>
    <property type="project" value="UniProtKB-KW"/>
</dbReference>
<evidence type="ECO:0000256" key="14">
    <source>
        <dbReference type="ARBA" id="ARBA00023172"/>
    </source>
</evidence>
<dbReference type="SUPFAM" id="SSF101420">
    <property type="entry name" value="C-terminal domain of Ku80"/>
    <property type="match status" value="1"/>
</dbReference>
<protein>
    <recommendedName>
        <fullName evidence="5">ATP-dependent DNA helicase II subunit 2</fullName>
        <ecNumber evidence="4">3.6.4.12</ecNumber>
    </recommendedName>
    <alternativeName>
        <fullName evidence="17">ATP-dependent DNA helicase II subunit Ku80</fullName>
    </alternativeName>
</protein>
<dbReference type="Pfam" id="PF02735">
    <property type="entry name" value="Ku"/>
    <property type="match status" value="1"/>
</dbReference>
<dbReference type="GO" id="GO:0003678">
    <property type="term" value="F:DNA helicase activity"/>
    <property type="evidence" value="ECO:0007669"/>
    <property type="project" value="UniProtKB-EC"/>
</dbReference>
<dbReference type="PANTHER" id="PTHR12604:SF4">
    <property type="entry name" value="X-RAY REPAIR CROSS-COMPLEMENTING PROTEIN 5"/>
    <property type="match status" value="1"/>
</dbReference>
<evidence type="ECO:0000256" key="12">
    <source>
        <dbReference type="ARBA" id="ARBA00022895"/>
    </source>
</evidence>
<keyword evidence="6" id="KW-0158">Chromosome</keyword>
<evidence type="ECO:0000256" key="10">
    <source>
        <dbReference type="ARBA" id="ARBA00022806"/>
    </source>
</evidence>
<sequence length="708" mass="80147">MANWTKKADMFVIDIGHSMAEVGVDRTENNLDWSLKFVWNKIGRKILSARATDELGVIAFRTIGTDVPIKEDKRAGYEHISVLSPIQKYELFLMEKQKLNCTRPSMRMLQYLQEELQVSLVNNEGDAISAICIAIQLIEDYCKQKKYDRKIYLVTDGKGPADPDDWDLINQRLQGNQIELVICGVDFDDPEYGVKEEDKPSVKRVNEEIYRRICRISAGTFITVNELVDGLEDPDVEVTRSTSTYSGNLTIGNPDDPESLSIAINRYLATRVQAAPTTQSYSAELRAPLTDSVDEDLKTHKVEQHRIYRIPAAGPNEPDEEIDKDDVHKGFKYGKSIVPISQEEESLLQYPCKKGYEIIGFVSEDQVLVAILDFATDHLVSEIFIHVQHPIHISRKNQCASSGYYALARLVKKDDQSPTLVVLCPFLTEGVACLVEAEAPFAEDCRHYKFASLDRVKNIKGEILSQHPHIPNQQQLDAMSDYVDSLDLSKGTESEIQLFRCENNYNPVLGNIRRAILHRAIHRDDTLPELPRIVQSLFQMPADVVERSAEALGRLKIASNVKKVPPKSKKRKMEQVQGNKPLSGLDVEETLSKGAEIKRDRQETREIGYEDPAGDFQRMLENSGQFDRASAQLKVVLPSLVETSFSSSNYDKVIEALKVFRERAIEEKKGHEFEGFLREFERDIGSGKLGGDREALGRVIREQQESQE</sequence>
<keyword evidence="20" id="KW-1185">Reference proteome</keyword>
<dbReference type="InterPro" id="IPR036465">
    <property type="entry name" value="vWFA_dom_sf"/>
</dbReference>
<evidence type="ECO:0000256" key="6">
    <source>
        <dbReference type="ARBA" id="ARBA00022454"/>
    </source>
</evidence>
<dbReference type="SMART" id="SM00559">
    <property type="entry name" value="Ku78"/>
    <property type="match status" value="1"/>
</dbReference>
<evidence type="ECO:0000256" key="2">
    <source>
        <dbReference type="ARBA" id="ARBA00004574"/>
    </source>
</evidence>
<dbReference type="InterPro" id="IPR014893">
    <property type="entry name" value="Ku_PK_bind"/>
</dbReference>
<keyword evidence="7" id="KW-0547">Nucleotide-binding</keyword>
<evidence type="ECO:0000256" key="9">
    <source>
        <dbReference type="ARBA" id="ARBA00022801"/>
    </source>
</evidence>
<feature type="domain" description="Ku" evidence="18">
    <location>
        <begin position="319"/>
        <end position="456"/>
    </location>
</feature>
<evidence type="ECO:0000313" key="19">
    <source>
        <dbReference type="EMBL" id="OLL26973.1"/>
    </source>
</evidence>
<gene>
    <name evidence="19" type="ORF">NEOLI_001977</name>
</gene>
<evidence type="ECO:0000256" key="1">
    <source>
        <dbReference type="ARBA" id="ARBA00004123"/>
    </source>
</evidence>
<dbReference type="GO" id="GO:0016787">
    <property type="term" value="F:hydrolase activity"/>
    <property type="evidence" value="ECO:0007669"/>
    <property type="project" value="UniProtKB-KW"/>
</dbReference>
<dbReference type="EC" id="3.6.4.12" evidence="4"/>
<dbReference type="Proteomes" id="UP000186594">
    <property type="component" value="Unassembled WGS sequence"/>
</dbReference>
<proteinExistence type="inferred from homology"/>
<keyword evidence="11" id="KW-0067">ATP-binding</keyword>
<dbReference type="OMA" id="WAMQYVW"/>
<dbReference type="InterPro" id="IPR024193">
    <property type="entry name" value="Ku80"/>
</dbReference>
<dbReference type="GO" id="GO:0000723">
    <property type="term" value="P:telomere maintenance"/>
    <property type="evidence" value="ECO:0007669"/>
    <property type="project" value="InterPro"/>
</dbReference>
<evidence type="ECO:0000259" key="18">
    <source>
        <dbReference type="SMART" id="SM00559"/>
    </source>
</evidence>
<comment type="subcellular location">
    <subcellularLocation>
        <location evidence="2">Chromosome</location>
        <location evidence="2">Telomere</location>
    </subcellularLocation>
    <subcellularLocation>
        <location evidence="1">Nucleus</location>
    </subcellularLocation>
</comment>